<keyword evidence="12" id="KW-1133">Transmembrane helix</keyword>
<feature type="binding site" evidence="10">
    <location>
        <position position="945"/>
    </location>
    <ligand>
        <name>ATP</name>
        <dbReference type="ChEBI" id="CHEBI:30616"/>
    </ligand>
</feature>
<dbReference type="OrthoDB" id="4062651at2759"/>
<dbReference type="Gene3D" id="3.30.200.20">
    <property type="entry name" value="Phosphorylase Kinase, domain 1"/>
    <property type="match status" value="1"/>
</dbReference>
<gene>
    <name evidence="14" type="ORF">FDP41_004237</name>
</gene>
<dbReference type="Pfam" id="PF02415">
    <property type="entry name" value="Chlam_PMP"/>
    <property type="match status" value="1"/>
</dbReference>
<keyword evidence="15" id="KW-1185">Reference proteome</keyword>
<dbReference type="GO" id="GO:0004674">
    <property type="term" value="F:protein serine/threonine kinase activity"/>
    <property type="evidence" value="ECO:0007669"/>
    <property type="project" value="TreeGrafter"/>
</dbReference>
<proteinExistence type="predicted"/>
<dbReference type="InterPro" id="IPR008271">
    <property type="entry name" value="Ser/Thr_kinase_AS"/>
</dbReference>
<dbReference type="Gene3D" id="1.10.510.10">
    <property type="entry name" value="Transferase(Phosphotransferase) domain 1"/>
    <property type="match status" value="1"/>
</dbReference>
<dbReference type="Pfam" id="PF00069">
    <property type="entry name" value="Pkinase"/>
    <property type="match status" value="1"/>
</dbReference>
<evidence type="ECO:0000256" key="9">
    <source>
        <dbReference type="ARBA" id="ARBA00023237"/>
    </source>
</evidence>
<evidence type="ECO:0000256" key="3">
    <source>
        <dbReference type="ARBA" id="ARBA00004613"/>
    </source>
</evidence>
<evidence type="ECO:0000256" key="7">
    <source>
        <dbReference type="ARBA" id="ARBA00022840"/>
    </source>
</evidence>
<dbReference type="PROSITE" id="PS00107">
    <property type="entry name" value="PROTEIN_KINASE_ATP"/>
    <property type="match status" value="1"/>
</dbReference>
<feature type="transmembrane region" description="Helical" evidence="12">
    <location>
        <begin position="764"/>
        <end position="791"/>
    </location>
</feature>
<dbReference type="CDD" id="cd13999">
    <property type="entry name" value="STKc_MAP3K-like"/>
    <property type="match status" value="1"/>
</dbReference>
<keyword evidence="4" id="KW-0964">Secreted</keyword>
<keyword evidence="5" id="KW-0732">Signal</keyword>
<organism evidence="14 15">
    <name type="scientific">Naegleria fowleri</name>
    <name type="common">Brain eating amoeba</name>
    <dbReference type="NCBI Taxonomy" id="5763"/>
    <lineage>
        <taxon>Eukaryota</taxon>
        <taxon>Discoba</taxon>
        <taxon>Heterolobosea</taxon>
        <taxon>Tetramitia</taxon>
        <taxon>Eutetramitia</taxon>
        <taxon>Vahlkampfiidae</taxon>
        <taxon>Naegleria</taxon>
    </lineage>
</organism>
<dbReference type="SMART" id="SM00220">
    <property type="entry name" value="S_TKc"/>
    <property type="match status" value="1"/>
</dbReference>
<accession>A0A6A5BQ57</accession>
<dbReference type="VEuPathDB" id="AmoebaDB:FDP41_004237"/>
<dbReference type="VEuPathDB" id="AmoebaDB:NF0041300"/>
<dbReference type="EMBL" id="VFQX01000036">
    <property type="protein sequence ID" value="KAF0976942.1"/>
    <property type="molecule type" value="Genomic_DNA"/>
</dbReference>
<keyword evidence="7 10" id="KW-0067">ATP-binding</keyword>
<evidence type="ECO:0000313" key="14">
    <source>
        <dbReference type="EMBL" id="KAF0976942.1"/>
    </source>
</evidence>
<dbReference type="InterPro" id="IPR011009">
    <property type="entry name" value="Kinase-like_dom_sf"/>
</dbReference>
<dbReference type="InterPro" id="IPR017441">
    <property type="entry name" value="Protein_kinase_ATP_BS"/>
</dbReference>
<dbReference type="AlphaFoldDB" id="A0A6A5BQ57"/>
<evidence type="ECO:0000256" key="10">
    <source>
        <dbReference type="PROSITE-ProRule" id="PRU10141"/>
    </source>
</evidence>
<dbReference type="InterPro" id="IPR003368">
    <property type="entry name" value="POMP_repeat"/>
</dbReference>
<comment type="subcellular location">
    <subcellularLocation>
        <location evidence="1">Cell envelope</location>
    </subcellularLocation>
    <subcellularLocation>
        <location evidence="2">Cell outer membrane</location>
    </subcellularLocation>
    <subcellularLocation>
        <location evidence="3">Secreted</location>
    </subcellularLocation>
</comment>
<keyword evidence="12" id="KW-0812">Transmembrane</keyword>
<evidence type="ECO:0000313" key="15">
    <source>
        <dbReference type="Proteomes" id="UP000444721"/>
    </source>
</evidence>
<evidence type="ECO:0000256" key="5">
    <source>
        <dbReference type="ARBA" id="ARBA00022729"/>
    </source>
</evidence>
<sequence length="1259" mass="142406">MQTLAESKLTSDSSFSVSFDTWNAAVNQYPEKLRLNFTLYIDPKISPSLQCGFSRDTPCTYLYHALYHLDLKLQRDFYNFTHSLTNFKRAIILDIILMNDLEECGSFLRSNSFSNLKYFIKIQSDPLRPLETFRFVCLRHQQFPIIGDSRLDIQLVMFHRIQLSIYQYNCVGYNYIFSQMKFEYSQLLINFDACGNGFIQGDYVIVENCEVLRAGTFYLFPYHYTQIIILGMQGDGYYSLILIQYCSLVIIRDWNCPFGTHFFQDVGTFQVLNSRIVAQSLTLNKVTNVLVQDTQFEDFNALSYASFYADFGNEINFKNVSGVNGEQLIHVQGYVKVVLSDVNVQHNVVERGPRPSTYFRDVDAIISLTQTFQVTIVNCLFFNNTGKLGSALYMDNIYLMDIVSSSFISNSAETGGAIYVASFSKTYFYGRAEFKNCLFDNNSAQEFGGAVYIKIGLFILFTECNFRNNRATYMGGAFFIGFVTKSISIDYSVFTNNTVIGNHASLDTKGNHASVDSGGGAICVSNVYLTQHGANFRPFQNALFIENSAPRGGAIFYFPWSNAGVQFLNNTFVRNRASLSGGAMYIVGTHRLANGSNVFINNTAQYGPEVGYSIFKVRVYSGHHVDMKGIGDTSTTNDGDSYNIIPGGVFEFQIKTFDELGNYLPASSENLQVNSTDPLVYVRKVFTTPNSLQVIFYILTNDTSFYGNSNYVTINVTFAGETARVNTEILVNIYSCPSKYKLDKVPTDLGKIVYGCVEIPEPNYLLIFGIAIPLSIFTFIIGTFIAIVATYSIKIIRRKLKILQEKERAEHEMQQKLIDKNLIFDINIDTEECVTGQAFGDELSHVGSTHEMMDQHIIRTKPNTLSQGSSSSQSKKSNSSSSSSKSRELAIPLLLNDHVQQQKEASQINSFIIPIEDIKIERKIGEGGNGVVYLGLWRNLKVAIKAVKAFDLSEEDSDEFDKEAAVLSRLRHFNVVQFYGVTVTKQSKYMITEYLSKGSLDRIIYQSKNGIIVLTLRRRINILIDVANGMDYLHSLKPAIIHRDLKPGNILLNEYFSSKVCDFGLVRLAGHTGQSLTKNVGTLLYLAPEIISFDNHFSLTNMENTLTTNSATTTTATTHSNQPNKKKANLLTKVDVYSFAIVMWELLFEKTPFLEFPLPNHANKNNNNRMSGSISTYRVPILVSKGERPQILENEDEIQRWLSSRNPKQFPDISELTNPVEFVTRYIQLMKSCWDQVPQNRPSFSKILKELEELMKMFK</sequence>
<keyword evidence="9" id="KW-0998">Cell outer membrane</keyword>
<evidence type="ECO:0000256" key="12">
    <source>
        <dbReference type="SAM" id="Phobius"/>
    </source>
</evidence>
<dbReference type="Proteomes" id="UP000444721">
    <property type="component" value="Unassembled WGS sequence"/>
</dbReference>
<dbReference type="GeneID" id="68111455"/>
<comment type="caution">
    <text evidence="14">The sequence shown here is derived from an EMBL/GenBank/DDBJ whole genome shotgun (WGS) entry which is preliminary data.</text>
</comment>
<evidence type="ECO:0000256" key="11">
    <source>
        <dbReference type="SAM" id="MobiDB-lite"/>
    </source>
</evidence>
<dbReference type="PROSITE" id="PS00108">
    <property type="entry name" value="PROTEIN_KINASE_ST"/>
    <property type="match status" value="1"/>
</dbReference>
<dbReference type="PANTHER" id="PTHR44329">
    <property type="entry name" value="SERINE/THREONINE-PROTEIN KINASE TNNI3K-RELATED"/>
    <property type="match status" value="1"/>
</dbReference>
<feature type="domain" description="Protein kinase" evidence="13">
    <location>
        <begin position="918"/>
        <end position="1255"/>
    </location>
</feature>
<dbReference type="SUPFAM" id="SSF51126">
    <property type="entry name" value="Pectin lyase-like"/>
    <property type="match status" value="2"/>
</dbReference>
<evidence type="ECO:0000256" key="8">
    <source>
        <dbReference type="ARBA" id="ARBA00023136"/>
    </source>
</evidence>
<feature type="region of interest" description="Disordered" evidence="11">
    <location>
        <begin position="862"/>
        <end position="885"/>
    </location>
</feature>
<dbReference type="VEuPathDB" id="AmoebaDB:NfTy_068170"/>
<keyword evidence="6 10" id="KW-0547">Nucleotide-binding</keyword>
<evidence type="ECO:0000256" key="4">
    <source>
        <dbReference type="ARBA" id="ARBA00022525"/>
    </source>
</evidence>
<reference evidence="14 15" key="1">
    <citation type="journal article" date="2019" name="Sci. Rep.">
        <title>Nanopore sequencing improves the draft genome of the human pathogenic amoeba Naegleria fowleri.</title>
        <authorList>
            <person name="Liechti N."/>
            <person name="Schurch N."/>
            <person name="Bruggmann R."/>
            <person name="Wittwer M."/>
        </authorList>
    </citation>
    <scope>NUCLEOTIDE SEQUENCE [LARGE SCALE GENOMIC DNA]</scope>
    <source>
        <strain evidence="14 15">ATCC 30894</strain>
    </source>
</reference>
<dbReference type="InterPro" id="IPR051681">
    <property type="entry name" value="Ser/Thr_Kinases-Pseudokinases"/>
</dbReference>
<dbReference type="PANTHER" id="PTHR44329:SF298">
    <property type="entry name" value="MIXED LINEAGE KINASE DOMAIN-LIKE PROTEIN"/>
    <property type="match status" value="1"/>
</dbReference>
<feature type="compositionally biased region" description="Low complexity" evidence="11">
    <location>
        <begin position="866"/>
        <end position="884"/>
    </location>
</feature>
<keyword evidence="8 12" id="KW-0472">Membrane</keyword>
<dbReference type="RefSeq" id="XP_044561655.1">
    <property type="nucleotide sequence ID" value="XM_044707630.1"/>
</dbReference>
<protein>
    <recommendedName>
        <fullName evidence="13">Protein kinase domain-containing protein</fullName>
    </recommendedName>
</protein>
<evidence type="ECO:0000259" key="13">
    <source>
        <dbReference type="PROSITE" id="PS50011"/>
    </source>
</evidence>
<evidence type="ECO:0000256" key="1">
    <source>
        <dbReference type="ARBA" id="ARBA00004196"/>
    </source>
</evidence>
<dbReference type="PROSITE" id="PS50011">
    <property type="entry name" value="PROTEIN_KINASE_DOM"/>
    <property type="match status" value="1"/>
</dbReference>
<name>A0A6A5BQ57_NAEFO</name>
<dbReference type="GO" id="GO:0005576">
    <property type="term" value="C:extracellular region"/>
    <property type="evidence" value="ECO:0007669"/>
    <property type="project" value="UniProtKB-SubCell"/>
</dbReference>
<dbReference type="SUPFAM" id="SSF56112">
    <property type="entry name" value="Protein kinase-like (PK-like)"/>
    <property type="match status" value="1"/>
</dbReference>
<dbReference type="InterPro" id="IPR011050">
    <property type="entry name" value="Pectin_lyase_fold/virulence"/>
</dbReference>
<evidence type="ECO:0000256" key="6">
    <source>
        <dbReference type="ARBA" id="ARBA00022741"/>
    </source>
</evidence>
<dbReference type="InterPro" id="IPR000719">
    <property type="entry name" value="Prot_kinase_dom"/>
</dbReference>
<dbReference type="GO" id="GO:0005524">
    <property type="term" value="F:ATP binding"/>
    <property type="evidence" value="ECO:0007669"/>
    <property type="project" value="UniProtKB-UniRule"/>
</dbReference>
<evidence type="ECO:0000256" key="2">
    <source>
        <dbReference type="ARBA" id="ARBA00004442"/>
    </source>
</evidence>